<sequence length="116" mass="11755">MSFANVAPEFVVTATSDLVSIGSAINAANATAPPITQLLATAQHEVSAAIAAVGGAHAQQYQALSARAAEIPGQFVQGLTRDVPNAPILPLFGMPVDRHRPVGPAPTPAPPACRPS</sequence>
<dbReference type="AlphaFoldDB" id="A0A3S4BF00"/>
<dbReference type="Pfam" id="PF00934">
    <property type="entry name" value="PE"/>
    <property type="match status" value="1"/>
</dbReference>
<dbReference type="EMBL" id="LR130759">
    <property type="protein sequence ID" value="VDM88524.1"/>
    <property type="molecule type" value="Genomic_DNA"/>
</dbReference>
<dbReference type="KEGG" id="mbai:MB901379_02086"/>
<gene>
    <name evidence="3" type="ORF">MB901379_02086</name>
</gene>
<evidence type="ECO:0000256" key="1">
    <source>
        <dbReference type="SAM" id="MobiDB-lite"/>
    </source>
</evidence>
<dbReference type="Proteomes" id="UP000269998">
    <property type="component" value="Chromosome"/>
</dbReference>
<dbReference type="RefSeq" id="WP_158016571.1">
    <property type="nucleotide sequence ID" value="NZ_CBCSKE010000043.1"/>
</dbReference>
<protein>
    <submittedName>
        <fullName evidence="3">PE family protein</fullName>
    </submittedName>
</protein>
<dbReference type="InterPro" id="IPR038332">
    <property type="entry name" value="PPE_sf"/>
</dbReference>
<evidence type="ECO:0000259" key="2">
    <source>
        <dbReference type="Pfam" id="PF00934"/>
    </source>
</evidence>
<evidence type="ECO:0000313" key="4">
    <source>
        <dbReference type="Proteomes" id="UP000269998"/>
    </source>
</evidence>
<organism evidence="3 4">
    <name type="scientific">Mycobacterium basiliense</name>
    <dbReference type="NCBI Taxonomy" id="2094119"/>
    <lineage>
        <taxon>Bacteria</taxon>
        <taxon>Bacillati</taxon>
        <taxon>Actinomycetota</taxon>
        <taxon>Actinomycetes</taxon>
        <taxon>Mycobacteriales</taxon>
        <taxon>Mycobacteriaceae</taxon>
        <taxon>Mycobacterium</taxon>
    </lineage>
</organism>
<dbReference type="InterPro" id="IPR000084">
    <property type="entry name" value="PE-PGRS_N"/>
</dbReference>
<reference evidence="4" key="1">
    <citation type="submission" date="2018-02" db="EMBL/GenBank/DDBJ databases">
        <authorList>
            <person name="Seth-Smith MB H."/>
            <person name="Seth-Smith H."/>
        </authorList>
    </citation>
    <scope>NUCLEOTIDE SEQUENCE [LARGE SCALE GENOMIC DNA]</scope>
</reference>
<keyword evidence="4" id="KW-1185">Reference proteome</keyword>
<feature type="compositionally biased region" description="Pro residues" evidence="1">
    <location>
        <begin position="103"/>
        <end position="116"/>
    </location>
</feature>
<dbReference type="Gene3D" id="1.10.287.850">
    <property type="entry name" value="HP0062-like domain"/>
    <property type="match status" value="1"/>
</dbReference>
<name>A0A3S4BF00_9MYCO</name>
<feature type="domain" description="PE" evidence="2">
    <location>
        <begin position="5"/>
        <end position="81"/>
    </location>
</feature>
<proteinExistence type="predicted"/>
<accession>A0A3S4BF00</accession>
<feature type="region of interest" description="Disordered" evidence="1">
    <location>
        <begin position="97"/>
        <end position="116"/>
    </location>
</feature>
<dbReference type="SUPFAM" id="SSF140459">
    <property type="entry name" value="PE/PPE dimer-like"/>
    <property type="match status" value="1"/>
</dbReference>
<evidence type="ECO:0000313" key="3">
    <source>
        <dbReference type="EMBL" id="VDM88524.1"/>
    </source>
</evidence>